<comment type="caution">
    <text evidence="3">The sequence shown here is derived from an EMBL/GenBank/DDBJ whole genome shotgun (WGS) entry which is preliminary data.</text>
</comment>
<keyword evidence="4" id="KW-1185">Reference proteome</keyword>
<keyword evidence="1" id="KW-1133">Transmembrane helix</keyword>
<dbReference type="PROSITE" id="PS50965">
    <property type="entry name" value="NERD"/>
    <property type="match status" value="1"/>
</dbReference>
<protein>
    <recommendedName>
        <fullName evidence="2">NERD domain-containing protein</fullName>
    </recommendedName>
</protein>
<dbReference type="InterPro" id="IPR011528">
    <property type="entry name" value="NERD"/>
</dbReference>
<feature type="transmembrane region" description="Helical" evidence="1">
    <location>
        <begin position="12"/>
        <end position="35"/>
    </location>
</feature>
<sequence length="230" mass="26842">MNFSELKLEMRWGLILGSIGMFIVIILLIVLYFWLKLRKKQIVSKGVDFERQINNDLKNYAKAKNFHFIEGGWYKYNTNKIFNLDGLLITPFGVFAIEIKYLLGKLSGEIENQELTLTDNKNKKRKVKNPFKQNYRHIIHLYDLAKFNFPAYSLVIMPNGTTWNLNEENSWSLIATENTYQALIEDVINTTKIDGNFISKDQKKALLYALKNATVDSDEGIKKVREFQNE</sequence>
<evidence type="ECO:0000313" key="3">
    <source>
        <dbReference type="EMBL" id="OAB48731.1"/>
    </source>
</evidence>
<dbReference type="EMBL" id="LVLH01000042">
    <property type="protein sequence ID" value="OAB48731.1"/>
    <property type="molecule type" value="Genomic_DNA"/>
</dbReference>
<dbReference type="Proteomes" id="UP000076983">
    <property type="component" value="Unassembled WGS sequence"/>
</dbReference>
<dbReference type="AlphaFoldDB" id="A0A168R901"/>
<name>A0A168R901_9BACT</name>
<proteinExistence type="predicted"/>
<dbReference type="RefSeq" id="WP_063626291.1">
    <property type="nucleotide sequence ID" value="NZ_LVLH01000042.1"/>
</dbReference>
<gene>
    <name evidence="3" type="ORF">MGALLINA_05200</name>
</gene>
<organism evidence="3 4">
    <name type="scientific">Mycoplasmopsis gallinarum</name>
    <dbReference type="NCBI Taxonomy" id="29557"/>
    <lineage>
        <taxon>Bacteria</taxon>
        <taxon>Bacillati</taxon>
        <taxon>Mycoplasmatota</taxon>
        <taxon>Mycoplasmoidales</taxon>
        <taxon>Metamycoplasmataceae</taxon>
        <taxon>Mycoplasmopsis</taxon>
    </lineage>
</organism>
<dbReference type="STRING" id="29557.MGALLINA_05200"/>
<accession>A0A168R901</accession>
<keyword evidence="1" id="KW-0812">Transmembrane</keyword>
<reference evidence="3 4" key="1">
    <citation type="submission" date="2016-03" db="EMBL/GenBank/DDBJ databases">
        <title>Genome sequence of Mycoplasma gallinarum strain Mgn_IPT.</title>
        <authorList>
            <person name="Yacoub E."/>
            <person name="Sirand-Pugnet P."/>
            <person name="Barre A."/>
            <person name="Maurier F."/>
            <person name="Blanchard A."/>
            <person name="Ben Abdelmoumen B.M."/>
        </authorList>
    </citation>
    <scope>NUCLEOTIDE SEQUENCE [LARGE SCALE GENOMIC DNA]</scope>
    <source>
        <strain evidence="3 4">Mgn_IPT</strain>
    </source>
</reference>
<dbReference type="PATRIC" id="fig|29557.3.peg.518"/>
<evidence type="ECO:0000256" key="1">
    <source>
        <dbReference type="SAM" id="Phobius"/>
    </source>
</evidence>
<dbReference type="Pfam" id="PF08378">
    <property type="entry name" value="NERD"/>
    <property type="match status" value="1"/>
</dbReference>
<evidence type="ECO:0000259" key="2">
    <source>
        <dbReference type="PROSITE" id="PS50965"/>
    </source>
</evidence>
<keyword evidence="1" id="KW-0472">Membrane</keyword>
<feature type="domain" description="NERD" evidence="2">
    <location>
        <begin position="45"/>
        <end position="164"/>
    </location>
</feature>
<dbReference type="OrthoDB" id="400116at2"/>
<evidence type="ECO:0000313" key="4">
    <source>
        <dbReference type="Proteomes" id="UP000076983"/>
    </source>
</evidence>